<evidence type="ECO:0000259" key="3">
    <source>
        <dbReference type="Pfam" id="PF22851"/>
    </source>
</evidence>
<dbReference type="AlphaFoldDB" id="A0A485NXE1"/>
<dbReference type="GO" id="GO:0036128">
    <property type="term" value="C:CatSper complex"/>
    <property type="evidence" value="ECO:0007669"/>
    <property type="project" value="InterPro"/>
</dbReference>
<gene>
    <name evidence="4" type="ORF">LYPA_23C018417</name>
</gene>
<dbReference type="Pfam" id="PF22851">
    <property type="entry name" value="CATSPERG_Ig-like"/>
    <property type="match status" value="1"/>
</dbReference>
<dbReference type="Proteomes" id="UP000386466">
    <property type="component" value="Unassembled WGS sequence"/>
</dbReference>
<reference evidence="4 5" key="1">
    <citation type="submission" date="2019-01" db="EMBL/GenBank/DDBJ databases">
        <authorList>
            <person name="Alioto T."/>
            <person name="Alioto T."/>
        </authorList>
    </citation>
    <scope>NUCLEOTIDE SEQUENCE [LARGE SCALE GENOMIC DNA]</scope>
</reference>
<dbReference type="PANTHER" id="PTHR14327">
    <property type="entry name" value="CATION CHANNEL SPERM-ASSOCIATED PROTEIN SUBUNIT GAMMA"/>
    <property type="match status" value="1"/>
</dbReference>
<dbReference type="PANTHER" id="PTHR14327:SF1">
    <property type="entry name" value="CATION CHANNEL SPERM-ASSOCIATED AUXILIARY SUBUNIT GAMMA"/>
    <property type="match status" value="1"/>
</dbReference>
<proteinExistence type="predicted"/>
<evidence type="ECO:0000313" key="4">
    <source>
        <dbReference type="EMBL" id="VFV38741.1"/>
    </source>
</evidence>
<feature type="domain" description="CATSPERG beta-propeller" evidence="1">
    <location>
        <begin position="253"/>
        <end position="695"/>
    </location>
</feature>
<dbReference type="InterPro" id="IPR053874">
    <property type="entry name" value="CATSPERG_Ig-like"/>
</dbReference>
<evidence type="ECO:0000259" key="1">
    <source>
        <dbReference type="Pfam" id="PF15064"/>
    </source>
</evidence>
<dbReference type="InterPro" id="IPR053872">
    <property type="entry name" value="CATSPERG_N"/>
</dbReference>
<organism evidence="4 5">
    <name type="scientific">Lynx pardinus</name>
    <name type="common">Iberian lynx</name>
    <name type="synonym">Felis pardina</name>
    <dbReference type="NCBI Taxonomy" id="191816"/>
    <lineage>
        <taxon>Eukaryota</taxon>
        <taxon>Metazoa</taxon>
        <taxon>Chordata</taxon>
        <taxon>Craniata</taxon>
        <taxon>Vertebrata</taxon>
        <taxon>Euteleostomi</taxon>
        <taxon>Mammalia</taxon>
        <taxon>Eutheria</taxon>
        <taxon>Laurasiatheria</taxon>
        <taxon>Carnivora</taxon>
        <taxon>Feliformia</taxon>
        <taxon>Felidae</taxon>
        <taxon>Felinae</taxon>
        <taxon>Lynx</taxon>
    </lineage>
</organism>
<dbReference type="GO" id="GO:0097228">
    <property type="term" value="C:sperm principal piece"/>
    <property type="evidence" value="ECO:0007669"/>
    <property type="project" value="InterPro"/>
</dbReference>
<dbReference type="Pfam" id="PF22840">
    <property type="entry name" value="CATSPERG_NTD"/>
    <property type="match status" value="1"/>
</dbReference>
<feature type="domain" description="CATSPERG Ig-like" evidence="3">
    <location>
        <begin position="798"/>
        <end position="925"/>
    </location>
</feature>
<dbReference type="EMBL" id="CAAGRJ010026389">
    <property type="protein sequence ID" value="VFV38741.1"/>
    <property type="molecule type" value="Genomic_DNA"/>
</dbReference>
<keyword evidence="5" id="KW-1185">Reference proteome</keyword>
<feature type="domain" description="CATSPERG N-terminal" evidence="2">
    <location>
        <begin position="90"/>
        <end position="249"/>
    </location>
</feature>
<dbReference type="Pfam" id="PF15064">
    <property type="entry name" value="CATSPERG_beta-prop"/>
    <property type="match status" value="1"/>
</dbReference>
<name>A0A485NXE1_LYNPA</name>
<accession>A0A485NXE1</accession>
<dbReference type="InterPro" id="IPR053871">
    <property type="entry name" value="CATSPERG_beta-prop"/>
</dbReference>
<evidence type="ECO:0000259" key="2">
    <source>
        <dbReference type="Pfam" id="PF22840"/>
    </source>
</evidence>
<evidence type="ECO:0000313" key="5">
    <source>
        <dbReference type="Proteomes" id="UP000386466"/>
    </source>
</evidence>
<sequence>MEKCREKREWGEKVSRLGGKVRIEKVLTDKVAPGWKEKKVQGSSHVARCPAMYPAGPAWPKLRVLRAMWALLAVLLAPGRLWAKEDIQECIWHVVLIKFEAVGEEGRSDRFFDLEPLETLDSVFSLLVDAPTDQNEKYLGFPYYLKINYSCGGESSEAQVRKGHLTGLKPLVLVTFQSPVNFHRWKIEQLQIQMEGAPFRSKERCNAEEVCAMSWYTPMPIKNGSVVMYVDVSSNGLGPFVQNKRFHVNINGFLQKQQDNTLQFTVGNEIFSLIPRYFINVPSRPLWHTVDQTPVLILGGIPDEKSVLLTDTSFTDFFLVELNIDSCWVGSFYCPQASFTATIYDAIATESTLFIRQNQLVYYFTGTYVTLHESNQGSGSWVRVLANECIKKLCPVYAHSNGSEYVMALTTGKREGYVHFGTITDGRVSFELLPRQRSVCEGLQVMNCSIIWAVFIAGDYNLLLLVQMEDPTTRKYFQVVSYDLVGNHLAILYTIPEFIPDARGLEFLMLLGTESHTTFLMVPKGMFYNQYSNLLYIWGNFLLQSYNYENFIYLADFPKEQSIKYLVNSFRGDMAIVTETEEIWYLLEGSYRMYKLFPSRGWEVHINLQVMHQSSVYTPNETMVTLFYEDTKLYQLVYLMKNQQGQLVKRHVPVEQLLMYQQLSNHYFFERQGSHLTLSFTNFCPFSVMRLRDLPNPQVYSRQERYQARPPRVVEPSGFHSENSLAVYQGLVYYLLCLHSEYHKPYADPVHDSTWRWSNKKQDQDYYFYLASNSQSPGNVYIDMASYEKIYDLKADYELPERIFLDKGTSYVFSVFLRVGGQSLEFTPERVLTSEELKSTVDLGVVLADPGCIEAVVRQKFLINRNSVLFRVTLSDKRSCFDQGLSGHHLLETSMLLKVAGAVGHCFQNTHQGPRMQGNLMVPVLIGCPPGKRLAFDITYTLQYNRLQNKHYFDCVRVDPEMPCFLFRDGACPVPSPHLFTVLCPQHSAAFPHCLLTSSLLLRSSPWSSPLSFLPSILHFSGQKLISSPPGLPPTPQSSTLSS</sequence>
<dbReference type="InterPro" id="IPR028246">
    <property type="entry name" value="CATSPERG"/>
</dbReference>
<protein>
    <recommendedName>
        <fullName evidence="6">Cation channel sperm-associated</fullName>
    </recommendedName>
</protein>
<evidence type="ECO:0008006" key="6">
    <source>
        <dbReference type="Google" id="ProtNLM"/>
    </source>
</evidence>